<dbReference type="PANTHER" id="PTHR10366:SF564">
    <property type="entry name" value="STEROL-4-ALPHA-CARBOXYLATE 3-DEHYDROGENASE, DECARBOXYLATING"/>
    <property type="match status" value="1"/>
</dbReference>
<dbReference type="EMBL" id="ML736355">
    <property type="protein sequence ID" value="KAE8372511.1"/>
    <property type="molecule type" value="Genomic_DNA"/>
</dbReference>
<gene>
    <name evidence="4" type="ORF">BDV26DRAFT_297791</name>
</gene>
<name>A0A5N7ARN1_9EURO</name>
<comment type="similarity">
    <text evidence="2">Belongs to the NAD(P)-dependent epimerase/dehydratase family. Dihydroflavonol-4-reductase subfamily.</text>
</comment>
<dbReference type="GO" id="GO:0016616">
    <property type="term" value="F:oxidoreductase activity, acting on the CH-OH group of donors, NAD or NADP as acceptor"/>
    <property type="evidence" value="ECO:0007669"/>
    <property type="project" value="TreeGrafter"/>
</dbReference>
<dbReference type="Gene3D" id="3.40.50.720">
    <property type="entry name" value="NAD(P)-binding Rossmann-like Domain"/>
    <property type="match status" value="1"/>
</dbReference>
<evidence type="ECO:0000256" key="1">
    <source>
        <dbReference type="ARBA" id="ARBA00023002"/>
    </source>
</evidence>
<evidence type="ECO:0000256" key="2">
    <source>
        <dbReference type="ARBA" id="ARBA00023445"/>
    </source>
</evidence>
<sequence>MVKVLVTGGNGFVAAHIIDCLLEHGFDVVATVRSEEKGRKVLHARRNLLRQDLSFAIVEDIAVQGAFDEVLQSQPPFRYVIHTASPAHYDVIDPMKDFLDPAVKGTRELLTAIKGHAPFVKRVVITSSFAAMVNPNQHPSVYDENVWNPMTWEEAQDSTHDYAQVYCASKKFAEKEAWDFLAAETPNFDITVINPPQVLGPIVPYLNSPDAVNTSNVRIKNLIQGKHTNERNVLWVDVRDVALAHVRAIQVDKAGGHRFFVTAGYFTNKELAQHIAQGRPELRSCLPPIDAFSALGDHVYQYNNTKSVDILGLRYRPLKETALDTVDSLLRLMDWA</sequence>
<dbReference type="Proteomes" id="UP000326198">
    <property type="component" value="Unassembled WGS sequence"/>
</dbReference>
<evidence type="ECO:0000259" key="3">
    <source>
        <dbReference type="Pfam" id="PF01370"/>
    </source>
</evidence>
<feature type="domain" description="NAD-dependent epimerase/dehydratase" evidence="3">
    <location>
        <begin position="4"/>
        <end position="256"/>
    </location>
</feature>
<dbReference type="OrthoDB" id="2735536at2759"/>
<dbReference type="AlphaFoldDB" id="A0A5N7ARN1"/>
<dbReference type="FunFam" id="3.40.50.720:FF:000191">
    <property type="entry name" value="Methylglyoxal reductase (NADPH-dependent)"/>
    <property type="match status" value="1"/>
</dbReference>
<keyword evidence="5" id="KW-1185">Reference proteome</keyword>
<dbReference type="InterPro" id="IPR001509">
    <property type="entry name" value="Epimerase_deHydtase"/>
</dbReference>
<evidence type="ECO:0000313" key="5">
    <source>
        <dbReference type="Proteomes" id="UP000326198"/>
    </source>
</evidence>
<keyword evidence="1" id="KW-0560">Oxidoreductase</keyword>
<dbReference type="CDD" id="cd05227">
    <property type="entry name" value="AR_SDR_e"/>
    <property type="match status" value="1"/>
</dbReference>
<dbReference type="InterPro" id="IPR036291">
    <property type="entry name" value="NAD(P)-bd_dom_sf"/>
</dbReference>
<dbReference type="SUPFAM" id="SSF51735">
    <property type="entry name" value="NAD(P)-binding Rossmann-fold domains"/>
    <property type="match status" value="1"/>
</dbReference>
<dbReference type="PANTHER" id="PTHR10366">
    <property type="entry name" value="NAD DEPENDENT EPIMERASE/DEHYDRATASE"/>
    <property type="match status" value="1"/>
</dbReference>
<accession>A0A5N7ARN1</accession>
<reference evidence="4 5" key="1">
    <citation type="submission" date="2019-04" db="EMBL/GenBank/DDBJ databases">
        <title>Friends and foes A comparative genomics studyof 23 Aspergillus species from section Flavi.</title>
        <authorList>
            <consortium name="DOE Joint Genome Institute"/>
            <person name="Kjaerbolling I."/>
            <person name="Vesth T."/>
            <person name="Frisvad J.C."/>
            <person name="Nybo J.L."/>
            <person name="Theobald S."/>
            <person name="Kildgaard S."/>
            <person name="Isbrandt T."/>
            <person name="Kuo A."/>
            <person name="Sato A."/>
            <person name="Lyhne E.K."/>
            <person name="Kogle M.E."/>
            <person name="Wiebenga A."/>
            <person name="Kun R.S."/>
            <person name="Lubbers R.J."/>
            <person name="Makela M.R."/>
            <person name="Barry K."/>
            <person name="Chovatia M."/>
            <person name="Clum A."/>
            <person name="Daum C."/>
            <person name="Haridas S."/>
            <person name="He G."/>
            <person name="LaButti K."/>
            <person name="Lipzen A."/>
            <person name="Mondo S."/>
            <person name="Riley R."/>
            <person name="Salamov A."/>
            <person name="Simmons B.A."/>
            <person name="Magnuson J.K."/>
            <person name="Henrissat B."/>
            <person name="Mortensen U.H."/>
            <person name="Larsen T.O."/>
            <person name="Devries R.P."/>
            <person name="Grigoriev I.V."/>
            <person name="Machida M."/>
            <person name="Baker S.E."/>
            <person name="Andersen M.R."/>
        </authorList>
    </citation>
    <scope>NUCLEOTIDE SEQUENCE [LARGE SCALE GENOMIC DNA]</scope>
    <source>
        <strain evidence="4 5">IBT 29228</strain>
    </source>
</reference>
<dbReference type="InterPro" id="IPR050425">
    <property type="entry name" value="NAD(P)_dehydrat-like"/>
</dbReference>
<evidence type="ECO:0000313" key="4">
    <source>
        <dbReference type="EMBL" id="KAE8372511.1"/>
    </source>
</evidence>
<proteinExistence type="inferred from homology"/>
<dbReference type="Pfam" id="PF01370">
    <property type="entry name" value="Epimerase"/>
    <property type="match status" value="1"/>
</dbReference>
<organism evidence="4 5">
    <name type="scientific">Aspergillus bertholletiae</name>
    <dbReference type="NCBI Taxonomy" id="1226010"/>
    <lineage>
        <taxon>Eukaryota</taxon>
        <taxon>Fungi</taxon>
        <taxon>Dikarya</taxon>
        <taxon>Ascomycota</taxon>
        <taxon>Pezizomycotina</taxon>
        <taxon>Eurotiomycetes</taxon>
        <taxon>Eurotiomycetidae</taxon>
        <taxon>Eurotiales</taxon>
        <taxon>Aspergillaceae</taxon>
        <taxon>Aspergillus</taxon>
        <taxon>Aspergillus subgen. Circumdati</taxon>
    </lineage>
</organism>
<protein>
    <recommendedName>
        <fullName evidence="3">NAD-dependent epimerase/dehydratase domain-containing protein</fullName>
    </recommendedName>
</protein>